<protein>
    <recommendedName>
        <fullName evidence="8">Ribonuclease Z</fullName>
        <shortName evidence="8">RNase Z</shortName>
        <ecNumber evidence="8">3.1.26.11</ecNumber>
    </recommendedName>
    <alternativeName>
        <fullName evidence="8">tRNA 3 endonuclease</fullName>
    </alternativeName>
    <alternativeName>
        <fullName evidence="8">tRNase Z</fullName>
    </alternativeName>
</protein>
<evidence type="ECO:0000256" key="7">
    <source>
        <dbReference type="ARBA" id="ARBA00022833"/>
    </source>
</evidence>
<evidence type="ECO:0000256" key="4">
    <source>
        <dbReference type="ARBA" id="ARBA00022723"/>
    </source>
</evidence>
<keyword evidence="7 8" id="KW-0862">Zinc</keyword>
<keyword evidence="4 8" id="KW-0479">Metal-binding</keyword>
<keyword evidence="6 8" id="KW-0378">Hydrolase</keyword>
<keyword evidence="10" id="KW-1185">Reference proteome</keyword>
<dbReference type="OrthoDB" id="9800940at2"/>
<dbReference type="NCBIfam" id="NF000801">
    <property type="entry name" value="PRK00055.1-3"/>
    <property type="match status" value="1"/>
</dbReference>
<dbReference type="SUPFAM" id="SSF56281">
    <property type="entry name" value="Metallo-hydrolase/oxidoreductase"/>
    <property type="match status" value="1"/>
</dbReference>
<sequence length="302" mass="34257">MFSVTILGNNSALPAYNRHPTAQMVHLNEQNILLDCGEGTQMRMLEFKVKRNNLNYIFISHLHGDHYLGLAGLINTLNLTGRSEPLNLFAPPPLEEILRLQFANGNTKLNFDLRFFPLPEEAGPLVETSTFRVSTFLTEHRVTCHGFLIEEIKKPRSIVPEKTQEFGIPFDYYPALQNGADYISEDGELIIPNEILTEEAPLPKSYAYCADSRFTTSFLPYIENADTIYHETTYLDDLREKAESRYHSTTKQAATIATLAHAKQLLIGHFSSMYDDLTPFQLEAASVFPNSIRTQEGETYNI</sequence>
<organism evidence="9 10">
    <name type="scientific">Rhizosphaericola mali</name>
    <dbReference type="NCBI Taxonomy" id="2545455"/>
    <lineage>
        <taxon>Bacteria</taxon>
        <taxon>Pseudomonadati</taxon>
        <taxon>Bacteroidota</taxon>
        <taxon>Chitinophagia</taxon>
        <taxon>Chitinophagales</taxon>
        <taxon>Chitinophagaceae</taxon>
        <taxon>Rhizosphaericola</taxon>
    </lineage>
</organism>
<dbReference type="CDD" id="cd07717">
    <property type="entry name" value="RNaseZ_ZiPD-like_MBL-fold"/>
    <property type="match status" value="1"/>
</dbReference>
<name>A0A5P2G1D7_9BACT</name>
<dbReference type="RefSeq" id="WP_131330559.1">
    <property type="nucleotide sequence ID" value="NZ_CP044016.1"/>
</dbReference>
<dbReference type="GO" id="GO:0042781">
    <property type="term" value="F:3'-tRNA processing endoribonuclease activity"/>
    <property type="evidence" value="ECO:0007669"/>
    <property type="project" value="UniProtKB-UniRule"/>
</dbReference>
<comment type="catalytic activity">
    <reaction evidence="8">
        <text>Endonucleolytic cleavage of RNA, removing extra 3' nucleotides from tRNA precursor, generating 3' termini of tRNAs. A 3'-hydroxy group is left at the tRNA terminus and a 5'-phosphoryl group is left at the trailer molecule.</text>
        <dbReference type="EC" id="3.1.26.11"/>
    </reaction>
</comment>
<dbReference type="InterPro" id="IPR013471">
    <property type="entry name" value="RNase_Z/BN"/>
</dbReference>
<dbReference type="Gene3D" id="3.60.15.10">
    <property type="entry name" value="Ribonuclease Z/Hydroxyacylglutathione hydrolase-like"/>
    <property type="match status" value="1"/>
</dbReference>
<feature type="active site" description="Proton acceptor" evidence="8">
    <location>
        <position position="65"/>
    </location>
</feature>
<dbReference type="AlphaFoldDB" id="A0A5P2G1D7"/>
<dbReference type="HAMAP" id="MF_01818">
    <property type="entry name" value="RNase_Z_BN"/>
    <property type="match status" value="1"/>
</dbReference>
<dbReference type="GO" id="GO:0008270">
    <property type="term" value="F:zinc ion binding"/>
    <property type="evidence" value="ECO:0007669"/>
    <property type="project" value="UniProtKB-UniRule"/>
</dbReference>
<comment type="subunit">
    <text evidence="1 8">Homodimer.</text>
</comment>
<evidence type="ECO:0000256" key="5">
    <source>
        <dbReference type="ARBA" id="ARBA00022759"/>
    </source>
</evidence>
<dbReference type="PANTHER" id="PTHR46018">
    <property type="entry name" value="ZINC PHOSPHODIESTERASE ELAC PROTEIN 1"/>
    <property type="match status" value="1"/>
</dbReference>
<dbReference type="PANTHER" id="PTHR46018:SF2">
    <property type="entry name" value="ZINC PHOSPHODIESTERASE ELAC PROTEIN 1"/>
    <property type="match status" value="1"/>
</dbReference>
<feature type="binding site" evidence="8">
    <location>
        <position position="63"/>
    </location>
    <ligand>
        <name>Zn(2+)</name>
        <dbReference type="ChEBI" id="CHEBI:29105"/>
        <label>1</label>
        <note>catalytic</note>
    </ligand>
</feature>
<comment type="function">
    <text evidence="8">Zinc phosphodiesterase, which displays some tRNA 3'-processing endonuclease activity. Probably involved in tRNA maturation, by removing a 3'-trailer from precursor tRNA.</text>
</comment>
<reference evidence="9 10" key="1">
    <citation type="submission" date="2019-09" db="EMBL/GenBank/DDBJ databases">
        <title>Complete genome sequence of Arachidicoccus sp. B3-10 isolated from apple orchard soil.</title>
        <authorList>
            <person name="Kim H.S."/>
            <person name="Han K.-I."/>
            <person name="Suh M.K."/>
            <person name="Lee K.C."/>
            <person name="Eom M.K."/>
            <person name="Kim J.-S."/>
            <person name="Kang S.W."/>
            <person name="Sin Y."/>
            <person name="Lee J.-S."/>
        </authorList>
    </citation>
    <scope>NUCLEOTIDE SEQUENCE [LARGE SCALE GENOMIC DNA]</scope>
    <source>
        <strain evidence="9 10">B3-10</strain>
    </source>
</reference>
<evidence type="ECO:0000313" key="9">
    <source>
        <dbReference type="EMBL" id="QES89616.1"/>
    </source>
</evidence>
<comment type="similarity">
    <text evidence="8">Belongs to the RNase Z family.</text>
</comment>
<feature type="binding site" evidence="8">
    <location>
        <position position="65"/>
    </location>
    <ligand>
        <name>Zn(2+)</name>
        <dbReference type="ChEBI" id="CHEBI:29105"/>
        <label>2</label>
        <note>catalytic</note>
    </ligand>
</feature>
<feature type="binding site" evidence="8">
    <location>
        <position position="211"/>
    </location>
    <ligand>
        <name>Zn(2+)</name>
        <dbReference type="ChEBI" id="CHEBI:29105"/>
        <label>2</label>
        <note>catalytic</note>
    </ligand>
</feature>
<evidence type="ECO:0000313" key="10">
    <source>
        <dbReference type="Proteomes" id="UP000292424"/>
    </source>
</evidence>
<dbReference type="EC" id="3.1.26.11" evidence="8"/>
<feature type="binding site" evidence="8">
    <location>
        <position position="269"/>
    </location>
    <ligand>
        <name>Zn(2+)</name>
        <dbReference type="ChEBI" id="CHEBI:29105"/>
        <label>2</label>
        <note>catalytic</note>
    </ligand>
</feature>
<dbReference type="Pfam" id="PF23023">
    <property type="entry name" value="Anti-Pycsar_Apyc1"/>
    <property type="match status" value="1"/>
</dbReference>
<proteinExistence type="inferred from homology"/>
<feature type="binding site" evidence="8">
    <location>
        <position position="211"/>
    </location>
    <ligand>
        <name>Zn(2+)</name>
        <dbReference type="ChEBI" id="CHEBI:29105"/>
        <label>1</label>
        <note>catalytic</note>
    </ligand>
</feature>
<feature type="binding site" evidence="8">
    <location>
        <position position="140"/>
    </location>
    <ligand>
        <name>Zn(2+)</name>
        <dbReference type="ChEBI" id="CHEBI:29105"/>
        <label>1</label>
        <note>catalytic</note>
    </ligand>
</feature>
<feature type="binding site" evidence="8">
    <location>
        <position position="66"/>
    </location>
    <ligand>
        <name>Zn(2+)</name>
        <dbReference type="ChEBI" id="CHEBI:29105"/>
        <label>2</label>
        <note>catalytic</note>
    </ligand>
</feature>
<evidence type="ECO:0000256" key="6">
    <source>
        <dbReference type="ARBA" id="ARBA00022801"/>
    </source>
</evidence>
<feature type="binding site" evidence="8">
    <location>
        <position position="61"/>
    </location>
    <ligand>
        <name>Zn(2+)</name>
        <dbReference type="ChEBI" id="CHEBI:29105"/>
        <label>1</label>
        <note>catalytic</note>
    </ligand>
</feature>
<keyword evidence="3 8" id="KW-0540">Nuclease</keyword>
<dbReference type="EMBL" id="CP044016">
    <property type="protein sequence ID" value="QES89616.1"/>
    <property type="molecule type" value="Genomic_DNA"/>
</dbReference>
<accession>A0A5P2G1D7</accession>
<evidence type="ECO:0000256" key="1">
    <source>
        <dbReference type="ARBA" id="ARBA00011738"/>
    </source>
</evidence>
<keyword evidence="5 8" id="KW-0255">Endonuclease</keyword>
<gene>
    <name evidence="8" type="primary">rnz</name>
    <name evidence="9" type="ORF">E0W69_013400</name>
</gene>
<dbReference type="Proteomes" id="UP000292424">
    <property type="component" value="Chromosome"/>
</dbReference>
<comment type="cofactor">
    <cofactor evidence="8">
        <name>Zn(2+)</name>
        <dbReference type="ChEBI" id="CHEBI:29105"/>
    </cofactor>
    <text evidence="8">Binds 2 Zn(2+) ions.</text>
</comment>
<evidence type="ECO:0000256" key="2">
    <source>
        <dbReference type="ARBA" id="ARBA00022694"/>
    </source>
</evidence>
<keyword evidence="2 8" id="KW-0819">tRNA processing</keyword>
<dbReference type="InterPro" id="IPR036866">
    <property type="entry name" value="RibonucZ/Hydroxyglut_hydro"/>
</dbReference>
<dbReference type="KEGG" id="arac:E0W69_013400"/>
<evidence type="ECO:0000256" key="3">
    <source>
        <dbReference type="ARBA" id="ARBA00022722"/>
    </source>
</evidence>
<evidence type="ECO:0000256" key="8">
    <source>
        <dbReference type="HAMAP-Rule" id="MF_01818"/>
    </source>
</evidence>